<dbReference type="Pfam" id="PF13768">
    <property type="entry name" value="VWA_3"/>
    <property type="match status" value="1"/>
</dbReference>
<evidence type="ECO:0000313" key="4">
    <source>
        <dbReference type="Proteomes" id="UP000707451"/>
    </source>
</evidence>
<reference evidence="3" key="1">
    <citation type="submission" date="2021-06" db="EMBL/GenBank/DDBJ databases">
        <title>Genome Sequence of Mortierella hyaline Strain SCG-10, a Cold-Adapted, Nitrate-Reducing Fungus Isolated from Soil in Minnesota, USA.</title>
        <authorList>
            <person name="Aldossari N."/>
        </authorList>
    </citation>
    <scope>NUCLEOTIDE SEQUENCE</scope>
    <source>
        <strain evidence="3">SCG-10</strain>
    </source>
</reference>
<dbReference type="EMBL" id="JAHRHY010000025">
    <property type="protein sequence ID" value="KAG9061239.1"/>
    <property type="molecule type" value="Genomic_DNA"/>
</dbReference>
<dbReference type="Gene3D" id="3.40.50.410">
    <property type="entry name" value="von Willebrand factor, type A domain"/>
    <property type="match status" value="1"/>
</dbReference>
<dbReference type="InterPro" id="IPR036930">
    <property type="entry name" value="WGR_dom_sf"/>
</dbReference>
<dbReference type="OrthoDB" id="1729737at2759"/>
<dbReference type="InterPro" id="IPR013694">
    <property type="entry name" value="VIT"/>
</dbReference>
<gene>
    <name evidence="3" type="ORF">KI688_007577</name>
</gene>
<accession>A0A9P8BM35</accession>
<proteinExistence type="predicted"/>
<feature type="domain" description="VWFA" evidence="1">
    <location>
        <begin position="292"/>
        <end position="471"/>
    </location>
</feature>
<evidence type="ECO:0000259" key="1">
    <source>
        <dbReference type="PROSITE" id="PS50234"/>
    </source>
</evidence>
<feature type="domain" description="VIT" evidence="2">
    <location>
        <begin position="16"/>
        <end position="148"/>
    </location>
</feature>
<dbReference type="SUPFAM" id="SSF142921">
    <property type="entry name" value="WGR domain-like"/>
    <property type="match status" value="1"/>
</dbReference>
<dbReference type="InterPro" id="IPR036465">
    <property type="entry name" value="vWFA_dom_sf"/>
</dbReference>
<dbReference type="AlphaFoldDB" id="A0A9P8BM35"/>
<organism evidence="3 4">
    <name type="scientific">Linnemannia hyalina</name>
    <dbReference type="NCBI Taxonomy" id="64524"/>
    <lineage>
        <taxon>Eukaryota</taxon>
        <taxon>Fungi</taxon>
        <taxon>Fungi incertae sedis</taxon>
        <taxon>Mucoromycota</taxon>
        <taxon>Mortierellomycotina</taxon>
        <taxon>Mortierellomycetes</taxon>
        <taxon>Mortierellales</taxon>
        <taxon>Mortierellaceae</taxon>
        <taxon>Linnemannia</taxon>
    </lineage>
</organism>
<dbReference type="PROSITE" id="PS51468">
    <property type="entry name" value="VIT"/>
    <property type="match status" value="1"/>
</dbReference>
<dbReference type="InterPro" id="IPR002035">
    <property type="entry name" value="VWF_A"/>
</dbReference>
<comment type="caution">
    <text evidence="3">The sequence shown here is derived from an EMBL/GenBank/DDBJ whole genome shotgun (WGS) entry which is preliminary data.</text>
</comment>
<name>A0A9P8BM35_9FUNG</name>
<evidence type="ECO:0000313" key="3">
    <source>
        <dbReference type="EMBL" id="KAG9061239.1"/>
    </source>
</evidence>
<dbReference type="Pfam" id="PF08487">
    <property type="entry name" value="VIT"/>
    <property type="match status" value="1"/>
</dbReference>
<dbReference type="Proteomes" id="UP000707451">
    <property type="component" value="Unassembled WGS sequence"/>
</dbReference>
<dbReference type="PANTHER" id="PTHR45737">
    <property type="entry name" value="VON WILLEBRAND FACTOR A DOMAIN-CONTAINING PROTEIN 5A"/>
    <property type="match status" value="1"/>
</dbReference>
<dbReference type="SUPFAM" id="SSF53300">
    <property type="entry name" value="vWA-like"/>
    <property type="match status" value="1"/>
</dbReference>
<dbReference type="PANTHER" id="PTHR45737:SF6">
    <property type="entry name" value="VON WILLEBRAND FACTOR A DOMAIN-CONTAINING PROTEIN 5A"/>
    <property type="match status" value="1"/>
</dbReference>
<evidence type="ECO:0000259" key="2">
    <source>
        <dbReference type="PROSITE" id="PS51468"/>
    </source>
</evidence>
<dbReference type="PROSITE" id="PS50234">
    <property type="entry name" value="VWFA"/>
    <property type="match status" value="1"/>
</dbReference>
<protein>
    <submittedName>
        <fullName evidence="3">Uncharacterized protein</fullName>
    </submittedName>
</protein>
<sequence length="1121" mass="122701">MNCVSPLSRLSIMTPHICGLCPIGSQKQFLPLVDTKAHTTILDTTSRTILTQKYLNPSASEAIRELRYTFPLYDGVSVVGFVCRIGDRTIVGQVMERQQAKKVFKDAVIRGDKAALLEQLPSASDVFTTTVGNVPAGVEVVVEITYVGELKHDAEVNGLRFTIPTSIMPRYGSLPVELNAKSAISGGRLQVTVDIVLAQSNVIQRVQSPSHPITVSIGTTSFAPNANAVMSKASATLSLGDAALDKDFIIQVVSKDTGVPTAILETHPRFPNQRALMTTLVPKFALPAERPELVFICDCSGSMSGSNIDLVRSALKVLLKSLPVGIKFNLCSFGSSYSFLWPTSATYSQTTLNQAVKHVESMSADLGGTEMFQPIKAALDRRYKDIPLAVMLLTDGEVWDQDSLFAYLNKEIIETNAPIRVFTLGIGNGVSHALIEGVAKAGNGFSQSVGEGEKMEGKVVRMLKGALTPHVVDYTLEVRYASAEVKIEDMDDDDFEIVEKVIDSLSVAVNVADDTEAESESVSMEKKPISLFDPSVDLDLEEKELAATPENIDMGEAAFASLPAVTPKLLQTPHIIPPLYAFNRTNVYLLMSQQCSSLTPKSVVLRGVSRYGPLEIEIPIQVLDTPGETIHQLAAKSAIAELEQGRGWITQLRDKSDGQLFRMKYESRFADMVEREAIRLGVQFQVGGRWCSFVATETNKESDNATRNEVELPLVVTKETGVVDVVKSSDFMGSSRSRIIHSATSAGAIAIVARENEIETREQVITTETTTTTTTTTEGETVLEHVQKDVIVDKTVEVDDDVSVKVEKEAKEIIITKETGKVTKPAISKGTSWFRKIATTTGAAVVGAGAVAVGAGVLAVGAAKGAASGAGHAAHGALEKVDGAWKRSVPVLTTRKAHVDKVAPIAKTSYVYYDDEVYDAVLTEKSTGVAYVIQLLFDHATAKYYVYFRWGETDYRLDGPHETVESAKAVFQVTYQEQFGVQWHERETTLSERFIYEVKTYETFETLEEVEVTTTTTQDDVVSGALTLMDLQTFEGFWEWQESLFSWVGVDPKLAEAVIKKHGWDFRVAATAFAIVFLEKKQAKEKDTWELVVEKAKGWMEEKIGVHMVEEVLHKVVELVK</sequence>
<dbReference type="SMART" id="SM00327">
    <property type="entry name" value="VWA"/>
    <property type="match status" value="1"/>
</dbReference>
<dbReference type="SMART" id="SM00609">
    <property type="entry name" value="VIT"/>
    <property type="match status" value="1"/>
</dbReference>
<keyword evidence="4" id="KW-1185">Reference proteome</keyword>